<organism evidence="1 2">
    <name type="scientific">Apibacter adventoris</name>
    <dbReference type="NCBI Taxonomy" id="1679466"/>
    <lineage>
        <taxon>Bacteria</taxon>
        <taxon>Pseudomonadati</taxon>
        <taxon>Bacteroidota</taxon>
        <taxon>Flavobacteriia</taxon>
        <taxon>Flavobacteriales</taxon>
        <taxon>Weeksellaceae</taxon>
        <taxon>Apibacter</taxon>
    </lineage>
</organism>
<evidence type="ECO:0000313" key="1">
    <source>
        <dbReference type="EMBL" id="PQL91529.1"/>
    </source>
</evidence>
<dbReference type="Proteomes" id="UP000238042">
    <property type="component" value="Unassembled WGS sequence"/>
</dbReference>
<proteinExistence type="predicted"/>
<gene>
    <name evidence="1" type="ORF">C4S77_06870</name>
</gene>
<dbReference type="GO" id="GO:0016740">
    <property type="term" value="F:transferase activity"/>
    <property type="evidence" value="ECO:0007669"/>
    <property type="project" value="UniProtKB-KW"/>
</dbReference>
<dbReference type="RefSeq" id="WP_105246938.1">
    <property type="nucleotide sequence ID" value="NZ_PSZM01000040.1"/>
</dbReference>
<dbReference type="EMBL" id="PSZM01000040">
    <property type="protein sequence ID" value="PQL91529.1"/>
    <property type="molecule type" value="Genomic_DNA"/>
</dbReference>
<evidence type="ECO:0000313" key="2">
    <source>
        <dbReference type="Proteomes" id="UP000238042"/>
    </source>
</evidence>
<keyword evidence="2" id="KW-1185">Reference proteome</keyword>
<keyword evidence="1" id="KW-0808">Transferase</keyword>
<accession>A0A2S8AAC1</accession>
<dbReference type="AlphaFoldDB" id="A0A2S8AAC1"/>
<reference evidence="1 2" key="1">
    <citation type="submission" date="2018-02" db="EMBL/GenBank/DDBJ databases">
        <title>Genome sequences of Apibacter spp., gut symbionts of Asian honey bees.</title>
        <authorList>
            <person name="Kwong W.K."/>
            <person name="Steele M.I."/>
            <person name="Moran N.A."/>
        </authorList>
    </citation>
    <scope>NUCLEOTIDE SEQUENCE [LARGE SCALE GENOMIC DNA]</scope>
    <source>
        <strain evidence="2">wkB301</strain>
    </source>
</reference>
<protein>
    <submittedName>
        <fullName evidence="1">Acyl transferase</fullName>
    </submittedName>
</protein>
<dbReference type="OrthoDB" id="182577at2"/>
<comment type="caution">
    <text evidence="1">The sequence shown here is derived from an EMBL/GenBank/DDBJ whole genome shotgun (WGS) entry which is preliminary data.</text>
</comment>
<name>A0A2S8AAC1_9FLAO</name>
<sequence>MLKNFNIFSIQSEEDFNEKALEIFKFQYNNTLIYKKFVNLFNIDINNITHYTQIPFIPIEFYKTKKIIHQNYNSQLYFQSSGTTSMNLSKHYIADESIYQKSIINSFKLFFGDPSQYVFLGLLPSYLERENSSLIYMVNYLMQQSNHEENGYFLNNWEALNSLLKKLEKNNKKTILFGVSYALLDFSEKFPQTLKNSVIIETGGMKGRKEEITKEELLKKLQNSFHTSNIFSEYSMTELLSQAYSMGNNIYQTPPWMKVLIRDIEDPFHFYVDNNKSGGVSIIDLANIYSCSFISTQDLGRQSDNNFEILGRMDNSDIRGCSLLLL</sequence>